<evidence type="ECO:0000256" key="5">
    <source>
        <dbReference type="ARBA" id="ARBA00023163"/>
    </source>
</evidence>
<dbReference type="GO" id="GO:0032993">
    <property type="term" value="C:protein-DNA complex"/>
    <property type="evidence" value="ECO:0007669"/>
    <property type="project" value="TreeGrafter"/>
</dbReference>
<dbReference type="Proteomes" id="UP000596079">
    <property type="component" value="Chromosome"/>
</dbReference>
<dbReference type="Pfam" id="PF00486">
    <property type="entry name" value="Trans_reg_C"/>
    <property type="match status" value="1"/>
</dbReference>
<accession>A0A7T8AQZ2</accession>
<dbReference type="PANTHER" id="PTHR48111:SF41">
    <property type="entry name" value="TRANSCRIPTIONAL REGULATORY PROTEIN CUSR-RELATED"/>
    <property type="match status" value="1"/>
</dbReference>
<dbReference type="GO" id="GO:0000156">
    <property type="term" value="F:phosphorelay response regulator activity"/>
    <property type="evidence" value="ECO:0007669"/>
    <property type="project" value="TreeGrafter"/>
</dbReference>
<dbReference type="GO" id="GO:0006355">
    <property type="term" value="P:regulation of DNA-templated transcription"/>
    <property type="evidence" value="ECO:0007669"/>
    <property type="project" value="InterPro"/>
</dbReference>
<evidence type="ECO:0000259" key="8">
    <source>
        <dbReference type="PROSITE" id="PS50110"/>
    </source>
</evidence>
<keyword evidence="3" id="KW-0805">Transcription regulation</keyword>
<evidence type="ECO:0000256" key="6">
    <source>
        <dbReference type="PROSITE-ProRule" id="PRU00169"/>
    </source>
</evidence>
<protein>
    <submittedName>
        <fullName evidence="10">Heavy metal response regulator transcription factor</fullName>
    </submittedName>
</protein>
<dbReference type="PROSITE" id="PS50110">
    <property type="entry name" value="RESPONSE_REGULATORY"/>
    <property type="match status" value="1"/>
</dbReference>
<keyword evidence="2" id="KW-0902">Two-component regulatory system</keyword>
<reference evidence="10 11" key="1">
    <citation type="submission" date="2020-08" db="EMBL/GenBank/DDBJ databases">
        <title>Emergence of ISAba1-mediated novel tet(X) in Acinetobacter variabilis from a chicken farm.</title>
        <authorList>
            <person name="Peng K."/>
            <person name="Li R."/>
        </authorList>
    </citation>
    <scope>NUCLEOTIDE SEQUENCE [LARGE SCALE GENOMIC DNA]</scope>
    <source>
        <strain evidence="10 11">XM9F202-2</strain>
    </source>
</reference>
<evidence type="ECO:0000256" key="7">
    <source>
        <dbReference type="PROSITE-ProRule" id="PRU01091"/>
    </source>
</evidence>
<keyword evidence="4 7" id="KW-0238">DNA-binding</keyword>
<dbReference type="InterPro" id="IPR001867">
    <property type="entry name" value="OmpR/PhoB-type_DNA-bd"/>
</dbReference>
<name>A0A7T8AQZ2_9GAMM</name>
<dbReference type="InterPro" id="IPR036388">
    <property type="entry name" value="WH-like_DNA-bd_sf"/>
</dbReference>
<dbReference type="FunFam" id="3.40.50.2300:FF:000001">
    <property type="entry name" value="DNA-binding response regulator PhoB"/>
    <property type="match status" value="1"/>
</dbReference>
<dbReference type="InterPro" id="IPR001789">
    <property type="entry name" value="Sig_transdc_resp-reg_receiver"/>
</dbReference>
<dbReference type="PROSITE" id="PS51755">
    <property type="entry name" value="OMPR_PHOB"/>
    <property type="match status" value="1"/>
</dbReference>
<dbReference type="NCBIfam" id="TIGR01387">
    <property type="entry name" value="cztR_silR_copR"/>
    <property type="match status" value="1"/>
</dbReference>
<feature type="domain" description="Response regulatory" evidence="8">
    <location>
        <begin position="2"/>
        <end position="115"/>
    </location>
</feature>
<keyword evidence="1 6" id="KW-0597">Phosphoprotein</keyword>
<dbReference type="Gene3D" id="3.40.50.2300">
    <property type="match status" value="1"/>
</dbReference>
<dbReference type="GO" id="GO:0005829">
    <property type="term" value="C:cytosol"/>
    <property type="evidence" value="ECO:0007669"/>
    <property type="project" value="TreeGrafter"/>
</dbReference>
<evidence type="ECO:0000256" key="3">
    <source>
        <dbReference type="ARBA" id="ARBA00023015"/>
    </source>
</evidence>
<dbReference type="RefSeq" id="WP_200228813.1">
    <property type="nucleotide sequence ID" value="NZ_CP060811.1"/>
</dbReference>
<dbReference type="CDD" id="cd00383">
    <property type="entry name" value="trans_reg_C"/>
    <property type="match status" value="1"/>
</dbReference>
<evidence type="ECO:0000256" key="2">
    <source>
        <dbReference type="ARBA" id="ARBA00023012"/>
    </source>
</evidence>
<dbReference type="GO" id="GO:0000976">
    <property type="term" value="F:transcription cis-regulatory region binding"/>
    <property type="evidence" value="ECO:0007669"/>
    <property type="project" value="TreeGrafter"/>
</dbReference>
<feature type="domain" description="OmpR/PhoB-type" evidence="9">
    <location>
        <begin position="123"/>
        <end position="221"/>
    </location>
</feature>
<dbReference type="SMART" id="SM00448">
    <property type="entry name" value="REC"/>
    <property type="match status" value="1"/>
</dbReference>
<dbReference type="PANTHER" id="PTHR48111">
    <property type="entry name" value="REGULATOR OF RPOS"/>
    <property type="match status" value="1"/>
</dbReference>
<dbReference type="SMART" id="SM00862">
    <property type="entry name" value="Trans_reg_C"/>
    <property type="match status" value="1"/>
</dbReference>
<dbReference type="FunFam" id="1.10.10.10:FF:000005">
    <property type="entry name" value="Two-component system response regulator"/>
    <property type="match status" value="1"/>
</dbReference>
<evidence type="ECO:0000256" key="1">
    <source>
        <dbReference type="ARBA" id="ARBA00022553"/>
    </source>
</evidence>
<dbReference type="Gene3D" id="1.10.10.10">
    <property type="entry name" value="Winged helix-like DNA-binding domain superfamily/Winged helix DNA-binding domain"/>
    <property type="match status" value="1"/>
</dbReference>
<dbReference type="InterPro" id="IPR006291">
    <property type="entry name" value="CusR-like"/>
</dbReference>
<organism evidence="10 11">
    <name type="scientific">Acinetobacter variabilis</name>
    <dbReference type="NCBI Taxonomy" id="70346"/>
    <lineage>
        <taxon>Bacteria</taxon>
        <taxon>Pseudomonadati</taxon>
        <taxon>Pseudomonadota</taxon>
        <taxon>Gammaproteobacteria</taxon>
        <taxon>Moraxellales</taxon>
        <taxon>Moraxellaceae</taxon>
        <taxon>Acinetobacter</taxon>
    </lineage>
</organism>
<dbReference type="InterPro" id="IPR039420">
    <property type="entry name" value="WalR-like"/>
</dbReference>
<evidence type="ECO:0000313" key="11">
    <source>
        <dbReference type="Proteomes" id="UP000596079"/>
    </source>
</evidence>
<evidence type="ECO:0000256" key="4">
    <source>
        <dbReference type="ARBA" id="ARBA00023125"/>
    </source>
</evidence>
<keyword evidence="5" id="KW-0804">Transcription</keyword>
<dbReference type="InterPro" id="IPR011006">
    <property type="entry name" value="CheY-like_superfamily"/>
</dbReference>
<dbReference type="Pfam" id="PF00072">
    <property type="entry name" value="Response_reg"/>
    <property type="match status" value="1"/>
</dbReference>
<feature type="modified residue" description="4-aspartylphosphate" evidence="6">
    <location>
        <position position="51"/>
    </location>
</feature>
<gene>
    <name evidence="10" type="ORF">IAQ69_09780</name>
</gene>
<dbReference type="EMBL" id="CP060811">
    <property type="protein sequence ID" value="QQN87160.1"/>
    <property type="molecule type" value="Genomic_DNA"/>
</dbReference>
<dbReference type="AlphaFoldDB" id="A0A7T8AQZ2"/>
<sequence>MHILIVEDETKIAGFLATGLNESGYQTTQVGDGLHALSVLEQQQIDLVLLDVMLPDLDGWQVLKTLRTFSKVPVLMLTAKDHVLDRVKGLELGADDYLTKPFSYIELLARIKSLLRRVPKVEHEMYQVANLELNRLTREVFRDQQKIELTQKEFALLQLLMEHQSEVLTRTQIASLVWNINFNTDTNVVDVAVRRLRSKIDDHFSPKLIHTVRGMGYKMDVQA</sequence>
<proteinExistence type="predicted"/>
<dbReference type="CDD" id="cd17574">
    <property type="entry name" value="REC_OmpR"/>
    <property type="match status" value="1"/>
</dbReference>
<feature type="DNA-binding region" description="OmpR/PhoB-type" evidence="7">
    <location>
        <begin position="123"/>
        <end position="221"/>
    </location>
</feature>
<dbReference type="SUPFAM" id="SSF52172">
    <property type="entry name" value="CheY-like"/>
    <property type="match status" value="1"/>
</dbReference>
<dbReference type="Gene3D" id="6.10.250.690">
    <property type="match status" value="1"/>
</dbReference>
<evidence type="ECO:0000259" key="9">
    <source>
        <dbReference type="PROSITE" id="PS51755"/>
    </source>
</evidence>
<evidence type="ECO:0000313" key="10">
    <source>
        <dbReference type="EMBL" id="QQN87160.1"/>
    </source>
</evidence>